<dbReference type="EMBL" id="JACHGT010000013">
    <property type="protein sequence ID" value="MBB6037675.1"/>
    <property type="molecule type" value="Genomic_DNA"/>
</dbReference>
<dbReference type="PANTHER" id="PTHR11579:SF0">
    <property type="entry name" value="PROTEIN-L-ISOASPARTATE(D-ASPARTATE) O-METHYLTRANSFERASE"/>
    <property type="match status" value="1"/>
</dbReference>
<dbReference type="EC" id="2.1.1.77" evidence="3"/>
<dbReference type="PANTHER" id="PTHR11579">
    <property type="entry name" value="PROTEIN-L-ISOASPARTATE O-METHYLTRANSFERASE"/>
    <property type="match status" value="1"/>
</dbReference>
<dbReference type="CDD" id="cd02440">
    <property type="entry name" value="AdoMet_MTases"/>
    <property type="match status" value="1"/>
</dbReference>
<dbReference type="NCBIfam" id="TIGR04364">
    <property type="entry name" value="methyltran_FxLD"/>
    <property type="match status" value="1"/>
</dbReference>
<gene>
    <name evidence="12" type="ORF">HNR73_005553</name>
</gene>
<accession>A0A841FNM2</accession>
<keyword evidence="13" id="KW-1185">Reference proteome</keyword>
<keyword evidence="6 12" id="KW-0489">Methyltransferase</keyword>
<dbReference type="InterPro" id="IPR027573">
    <property type="entry name" value="Methyltran_FxLD"/>
</dbReference>
<dbReference type="AlphaFoldDB" id="A0A841FNM2"/>
<dbReference type="RefSeq" id="WP_184790490.1">
    <property type="nucleotide sequence ID" value="NZ_BONT01000054.1"/>
</dbReference>
<evidence type="ECO:0000313" key="13">
    <source>
        <dbReference type="Proteomes" id="UP000548476"/>
    </source>
</evidence>
<evidence type="ECO:0000256" key="6">
    <source>
        <dbReference type="ARBA" id="ARBA00022603"/>
    </source>
</evidence>
<reference evidence="12 13" key="1">
    <citation type="submission" date="2020-08" db="EMBL/GenBank/DDBJ databases">
        <title>Genomic Encyclopedia of Type Strains, Phase IV (KMG-IV): sequencing the most valuable type-strain genomes for metagenomic binning, comparative biology and taxonomic classification.</title>
        <authorList>
            <person name="Goeker M."/>
        </authorList>
    </citation>
    <scope>NUCLEOTIDE SEQUENCE [LARGE SCALE GENOMIC DNA]</scope>
    <source>
        <strain evidence="12 13">YIM 65646</strain>
    </source>
</reference>
<evidence type="ECO:0000256" key="5">
    <source>
        <dbReference type="ARBA" id="ARBA00022490"/>
    </source>
</evidence>
<evidence type="ECO:0000256" key="8">
    <source>
        <dbReference type="ARBA" id="ARBA00022691"/>
    </source>
</evidence>
<evidence type="ECO:0000256" key="4">
    <source>
        <dbReference type="ARBA" id="ARBA00013346"/>
    </source>
</evidence>
<proteinExistence type="inferred from homology"/>
<organism evidence="12 13">
    <name type="scientific">Phytomonospora endophytica</name>
    <dbReference type="NCBI Taxonomy" id="714109"/>
    <lineage>
        <taxon>Bacteria</taxon>
        <taxon>Bacillati</taxon>
        <taxon>Actinomycetota</taxon>
        <taxon>Actinomycetes</taxon>
        <taxon>Micromonosporales</taxon>
        <taxon>Micromonosporaceae</taxon>
        <taxon>Phytomonospora</taxon>
    </lineage>
</organism>
<dbReference type="GO" id="GO:0032259">
    <property type="term" value="P:methylation"/>
    <property type="evidence" value="ECO:0007669"/>
    <property type="project" value="UniProtKB-KW"/>
</dbReference>
<keyword evidence="5" id="KW-0963">Cytoplasm</keyword>
<dbReference type="Pfam" id="PF01135">
    <property type="entry name" value="PCMT"/>
    <property type="match status" value="1"/>
</dbReference>
<keyword evidence="8" id="KW-0949">S-adenosyl-L-methionine</keyword>
<evidence type="ECO:0000256" key="10">
    <source>
        <dbReference type="ARBA" id="ARBA00031323"/>
    </source>
</evidence>
<dbReference type="Gene3D" id="3.40.50.150">
    <property type="entry name" value="Vaccinia Virus protein VP39"/>
    <property type="match status" value="1"/>
</dbReference>
<keyword evidence="7 12" id="KW-0808">Transferase</keyword>
<comment type="subcellular location">
    <subcellularLocation>
        <location evidence="1">Cytoplasm</location>
    </subcellularLocation>
</comment>
<evidence type="ECO:0000313" key="12">
    <source>
        <dbReference type="EMBL" id="MBB6037675.1"/>
    </source>
</evidence>
<comment type="similarity">
    <text evidence="2">Belongs to the methyltransferase superfamily. L-isoaspartyl/D-aspartyl protein methyltransferase family.</text>
</comment>
<evidence type="ECO:0000256" key="1">
    <source>
        <dbReference type="ARBA" id="ARBA00004496"/>
    </source>
</evidence>
<name>A0A841FNM2_9ACTN</name>
<sequence length="403" mass="43089">MTTLPEQQVHDPGVLRADMIRELQAMEALWSPPVIDAVAAVPRHLFAPGEPLEAVYEPNTPLVTKWAPDGKAVSSLSATAIQTVMLEQAEITPGMKVLEIGSGGYNAALLAELVGPDGHVTTVDIDPDITDRARSCLNAAGYERVDVVTADAEHGVASNAPYDRIIVTVGAWDIPPAWLDQLTADGRIVVPLRFAGLTRSIAFDRTSEGLASVNYYLSGFVAIQGAGEFNETLVSVTDDAVLRLDERAPKLDIAGLRAAFDSPRREYWSSAAFDLPDELELFLVTSAPVVPLLHVSAGLVESGAFAASAGRGVPVMIDGDSFAYRTKRANDAVGGFESGVIAHGSNADQVAERYLQLLRDWATNHRRRGAAQIGYLPATSLTDIPAGTWQAQKNHGRITVSWG</sequence>
<dbReference type="GO" id="GO:0005737">
    <property type="term" value="C:cytoplasm"/>
    <property type="evidence" value="ECO:0007669"/>
    <property type="project" value="UniProtKB-SubCell"/>
</dbReference>
<evidence type="ECO:0000256" key="9">
    <source>
        <dbReference type="ARBA" id="ARBA00030757"/>
    </source>
</evidence>
<protein>
    <recommendedName>
        <fullName evidence="4">Protein-L-isoaspartate O-methyltransferase</fullName>
        <ecNumber evidence="3">2.1.1.77</ecNumber>
    </recommendedName>
    <alternativeName>
        <fullName evidence="11">L-isoaspartyl protein carboxyl methyltransferase</fullName>
    </alternativeName>
    <alternativeName>
        <fullName evidence="9">Protein L-isoaspartyl methyltransferase</fullName>
    </alternativeName>
    <alternativeName>
        <fullName evidence="10">Protein-beta-aspartate methyltransferase</fullName>
    </alternativeName>
</protein>
<evidence type="ECO:0000256" key="7">
    <source>
        <dbReference type="ARBA" id="ARBA00022679"/>
    </source>
</evidence>
<dbReference type="InterPro" id="IPR029063">
    <property type="entry name" value="SAM-dependent_MTases_sf"/>
</dbReference>
<dbReference type="SUPFAM" id="SSF53335">
    <property type="entry name" value="S-adenosyl-L-methionine-dependent methyltransferases"/>
    <property type="match status" value="1"/>
</dbReference>
<dbReference type="InterPro" id="IPR000682">
    <property type="entry name" value="PCMT"/>
</dbReference>
<evidence type="ECO:0000256" key="2">
    <source>
        <dbReference type="ARBA" id="ARBA00005369"/>
    </source>
</evidence>
<evidence type="ECO:0000256" key="3">
    <source>
        <dbReference type="ARBA" id="ARBA00011890"/>
    </source>
</evidence>
<comment type="caution">
    <text evidence="12">The sequence shown here is derived from an EMBL/GenBank/DDBJ whole genome shotgun (WGS) entry which is preliminary data.</text>
</comment>
<evidence type="ECO:0000256" key="11">
    <source>
        <dbReference type="ARBA" id="ARBA00031350"/>
    </source>
</evidence>
<dbReference type="GO" id="GO:0004719">
    <property type="term" value="F:protein-L-isoaspartate (D-aspartate) O-methyltransferase activity"/>
    <property type="evidence" value="ECO:0007669"/>
    <property type="project" value="UniProtKB-EC"/>
</dbReference>
<dbReference type="Proteomes" id="UP000548476">
    <property type="component" value="Unassembled WGS sequence"/>
</dbReference>